<keyword evidence="4" id="KW-1185">Reference proteome</keyword>
<dbReference type="Gene3D" id="3.30.559.10">
    <property type="entry name" value="Chloramphenicol acetyltransferase-like domain"/>
    <property type="match status" value="1"/>
</dbReference>
<organism evidence="3 4">
    <name type="scientific">Erythroxylum novogranatense</name>
    <dbReference type="NCBI Taxonomy" id="1862640"/>
    <lineage>
        <taxon>Eukaryota</taxon>
        <taxon>Viridiplantae</taxon>
        <taxon>Streptophyta</taxon>
        <taxon>Embryophyta</taxon>
        <taxon>Tracheophyta</taxon>
        <taxon>Spermatophyta</taxon>
        <taxon>Magnoliopsida</taxon>
        <taxon>eudicotyledons</taxon>
        <taxon>Gunneridae</taxon>
        <taxon>Pentapetalae</taxon>
        <taxon>rosids</taxon>
        <taxon>fabids</taxon>
        <taxon>Malpighiales</taxon>
        <taxon>Erythroxylaceae</taxon>
        <taxon>Erythroxylum</taxon>
    </lineage>
</organism>
<evidence type="ECO:0000256" key="2">
    <source>
        <dbReference type="ARBA" id="ARBA00022679"/>
    </source>
</evidence>
<dbReference type="Proteomes" id="UP001159364">
    <property type="component" value="Linkage Group LG10"/>
</dbReference>
<keyword evidence="2" id="KW-0808">Transferase</keyword>
<dbReference type="Pfam" id="PF02458">
    <property type="entry name" value="Transferase"/>
    <property type="match status" value="1"/>
</dbReference>
<reference evidence="3 4" key="1">
    <citation type="submission" date="2021-09" db="EMBL/GenBank/DDBJ databases">
        <title>Genomic insights and catalytic innovation underlie evolution of tropane alkaloids biosynthesis.</title>
        <authorList>
            <person name="Wang Y.-J."/>
            <person name="Tian T."/>
            <person name="Huang J.-P."/>
            <person name="Huang S.-X."/>
        </authorList>
    </citation>
    <scope>NUCLEOTIDE SEQUENCE [LARGE SCALE GENOMIC DNA]</scope>
    <source>
        <strain evidence="3">KIB-2018</strain>
        <tissue evidence="3">Leaf</tissue>
    </source>
</reference>
<accession>A0AAV8SKI2</accession>
<evidence type="ECO:0000313" key="3">
    <source>
        <dbReference type="EMBL" id="KAJ8752559.1"/>
    </source>
</evidence>
<dbReference type="EMBL" id="JAIWQS010000010">
    <property type="protein sequence ID" value="KAJ8752559.1"/>
    <property type="molecule type" value="Genomic_DNA"/>
</dbReference>
<evidence type="ECO:0000313" key="4">
    <source>
        <dbReference type="Proteomes" id="UP001159364"/>
    </source>
</evidence>
<comment type="similarity">
    <text evidence="1">Belongs to the plant acyltransferase family.</text>
</comment>
<dbReference type="AlphaFoldDB" id="A0AAV8SKI2"/>
<dbReference type="GO" id="GO:0016747">
    <property type="term" value="F:acyltransferase activity, transferring groups other than amino-acyl groups"/>
    <property type="evidence" value="ECO:0007669"/>
    <property type="project" value="TreeGrafter"/>
</dbReference>
<dbReference type="InterPro" id="IPR023213">
    <property type="entry name" value="CAT-like_dom_sf"/>
</dbReference>
<evidence type="ECO:0000256" key="1">
    <source>
        <dbReference type="ARBA" id="ARBA00009861"/>
    </source>
</evidence>
<dbReference type="PANTHER" id="PTHR31642:SF310">
    <property type="entry name" value="FATTY ALCOHOL:CAFFEOYL-COA ACYLTRANSFERASE"/>
    <property type="match status" value="1"/>
</dbReference>
<proteinExistence type="inferred from homology"/>
<name>A0AAV8SKI2_9ROSI</name>
<protein>
    <submittedName>
        <fullName evidence="3">Uncharacterized protein</fullName>
    </submittedName>
</protein>
<gene>
    <name evidence="3" type="ORF">K2173_005448</name>
</gene>
<sequence>MEDGVLDKCTTFETLSGFLWRARCQALRMLPEKQTKLIFVVDGRAKFVPPLPDGYCGNGNVLANCVRKAGDIVDSPLSFIIGLVHDATQMVTDSYMRSVVDYFEVTRARPSLAATLLITTWSKLSFHITDFGWGEPISSGPMGLP</sequence>
<dbReference type="PANTHER" id="PTHR31642">
    <property type="entry name" value="TRICHOTHECENE 3-O-ACETYLTRANSFERASE"/>
    <property type="match status" value="1"/>
</dbReference>
<comment type="caution">
    <text evidence="3">The sequence shown here is derived from an EMBL/GenBank/DDBJ whole genome shotgun (WGS) entry which is preliminary data.</text>
</comment>
<dbReference type="InterPro" id="IPR050317">
    <property type="entry name" value="Plant_Fungal_Acyltransferase"/>
</dbReference>